<evidence type="ECO:0000313" key="3">
    <source>
        <dbReference type="Proteomes" id="UP001465976"/>
    </source>
</evidence>
<protein>
    <submittedName>
        <fullName evidence="2">Uncharacterized protein</fullName>
    </submittedName>
</protein>
<dbReference type="InterPro" id="IPR023296">
    <property type="entry name" value="Glyco_hydro_beta-prop_sf"/>
</dbReference>
<evidence type="ECO:0000313" key="2">
    <source>
        <dbReference type="EMBL" id="KAL0570714.1"/>
    </source>
</evidence>
<dbReference type="InterPro" id="IPR050727">
    <property type="entry name" value="GH43_arabinanases"/>
</dbReference>
<dbReference type="EMBL" id="JBAHYK010000886">
    <property type="protein sequence ID" value="KAL0570714.1"/>
    <property type="molecule type" value="Genomic_DNA"/>
</dbReference>
<dbReference type="SUPFAM" id="SSF75005">
    <property type="entry name" value="Arabinanase/levansucrase/invertase"/>
    <property type="match status" value="1"/>
</dbReference>
<name>A0ABR3F6J5_9AGAR</name>
<sequence length="330" mass="35405">MRSAITLLVCGAAALAATVPLEILPKRQADPSKVGYLAAYWKTSESGIFFALSDNANPLAFTEINGGSPIFVPTVGQKVARDISIISPEGDASKYYIVATDLNIDSYPSWEAASANGSKAIMIWDSTDLVTWSNERLITVEDETAGMAWAPDAIWDAAAGQYMVHWAAQLYAEDDTSHSNGAVTTALMRYAHTSDFQTFTAPTTYFEVPDDSGVIDLAFLKISDTSYARFYKTGVIVSEVGNDGLFGDFEPVGGTIPNFEGPYAFWDNTNDDQAFLIADRLGGAAGIGGYGPADPTTGMWVEDTSVDISFMRHGSVVAVTQEQYDALSAL</sequence>
<reference evidence="2 3" key="1">
    <citation type="submission" date="2024-02" db="EMBL/GenBank/DDBJ databases">
        <title>A draft genome for the cacao thread blight pathogen Marasmius crinis-equi.</title>
        <authorList>
            <person name="Cohen S.P."/>
            <person name="Baruah I.K."/>
            <person name="Amoako-Attah I."/>
            <person name="Bukari Y."/>
            <person name="Meinhardt L.W."/>
            <person name="Bailey B.A."/>
        </authorList>
    </citation>
    <scope>NUCLEOTIDE SEQUENCE [LARGE SCALE GENOMIC DNA]</scope>
    <source>
        <strain evidence="2 3">GH-76</strain>
    </source>
</reference>
<organism evidence="2 3">
    <name type="scientific">Marasmius crinis-equi</name>
    <dbReference type="NCBI Taxonomy" id="585013"/>
    <lineage>
        <taxon>Eukaryota</taxon>
        <taxon>Fungi</taxon>
        <taxon>Dikarya</taxon>
        <taxon>Basidiomycota</taxon>
        <taxon>Agaricomycotina</taxon>
        <taxon>Agaricomycetes</taxon>
        <taxon>Agaricomycetidae</taxon>
        <taxon>Agaricales</taxon>
        <taxon>Marasmiineae</taxon>
        <taxon>Marasmiaceae</taxon>
        <taxon>Marasmius</taxon>
    </lineage>
</organism>
<accession>A0ABR3F6J5</accession>
<keyword evidence="1" id="KW-0732">Signal</keyword>
<comment type="caution">
    <text evidence="2">The sequence shown here is derived from an EMBL/GenBank/DDBJ whole genome shotgun (WGS) entry which is preliminary data.</text>
</comment>
<dbReference type="Gene3D" id="2.115.10.20">
    <property type="entry name" value="Glycosyl hydrolase domain, family 43"/>
    <property type="match status" value="1"/>
</dbReference>
<feature type="signal peptide" evidence="1">
    <location>
        <begin position="1"/>
        <end position="16"/>
    </location>
</feature>
<dbReference type="CDD" id="cd08983">
    <property type="entry name" value="GH43_Bt3655-like"/>
    <property type="match status" value="1"/>
</dbReference>
<dbReference type="PANTHER" id="PTHR43301:SF8">
    <property type="entry name" value="ARABINOSIDASE-RELATED"/>
    <property type="match status" value="1"/>
</dbReference>
<dbReference type="PANTHER" id="PTHR43301">
    <property type="entry name" value="ARABINAN ENDO-1,5-ALPHA-L-ARABINOSIDASE"/>
    <property type="match status" value="1"/>
</dbReference>
<proteinExistence type="predicted"/>
<evidence type="ECO:0000256" key="1">
    <source>
        <dbReference type="SAM" id="SignalP"/>
    </source>
</evidence>
<dbReference type="Proteomes" id="UP001465976">
    <property type="component" value="Unassembled WGS sequence"/>
</dbReference>
<keyword evidence="3" id="KW-1185">Reference proteome</keyword>
<gene>
    <name evidence="2" type="ORF">V5O48_011248</name>
</gene>
<feature type="chain" id="PRO_5047483108" evidence="1">
    <location>
        <begin position="17"/>
        <end position="330"/>
    </location>
</feature>